<dbReference type="OrthoDB" id="2381377at2"/>
<name>A0A8J6P673_9FIRM</name>
<accession>A0A8J6P673</accession>
<reference evidence="1" key="1">
    <citation type="submission" date="2020-08" db="EMBL/GenBank/DDBJ databases">
        <title>Genome public.</title>
        <authorList>
            <person name="Liu C."/>
            <person name="Sun Q."/>
        </authorList>
    </citation>
    <scope>NUCLEOTIDE SEQUENCE</scope>
    <source>
        <strain evidence="1">NSJ-15</strain>
    </source>
</reference>
<comment type="caution">
    <text evidence="1">The sequence shown here is derived from an EMBL/GenBank/DDBJ whole genome shotgun (WGS) entry which is preliminary data.</text>
</comment>
<evidence type="ECO:0000313" key="2">
    <source>
        <dbReference type="Proteomes" id="UP000632659"/>
    </source>
</evidence>
<dbReference type="EMBL" id="JACRTL010000001">
    <property type="protein sequence ID" value="MBC8610124.1"/>
    <property type="molecule type" value="Genomic_DNA"/>
</dbReference>
<dbReference type="Proteomes" id="UP000632659">
    <property type="component" value="Unassembled WGS sequence"/>
</dbReference>
<dbReference type="InterPro" id="IPR054688">
    <property type="entry name" value="CD1247_N"/>
</dbReference>
<protein>
    <recommendedName>
        <fullName evidence="3">HPt domain-containing protein</fullName>
    </recommendedName>
</protein>
<keyword evidence="2" id="KW-1185">Reference proteome</keyword>
<organism evidence="1 2">
    <name type="scientific">Massiliimalia timonensis</name>
    <dbReference type="NCBI Taxonomy" id="1987501"/>
    <lineage>
        <taxon>Bacteria</taxon>
        <taxon>Bacillati</taxon>
        <taxon>Bacillota</taxon>
        <taxon>Clostridia</taxon>
        <taxon>Eubacteriales</taxon>
        <taxon>Oscillospiraceae</taxon>
        <taxon>Massiliimalia</taxon>
    </lineage>
</organism>
<evidence type="ECO:0000313" key="1">
    <source>
        <dbReference type="EMBL" id="MBC8610124.1"/>
    </source>
</evidence>
<sequence>MDVARKAAYLQGLAKGLGIDDSTKEGKLLLALVDAFGDLAEEVSDMEDAWSELDEAIDVLDDDLQTLEEDFYSFDEAEDDDDCDCGCCDEEEELYEVTCPQCGETVYLDPEMLEEGEMNCPNCNELLEFIKPEELDEILAEEEDQKD</sequence>
<evidence type="ECO:0008006" key="3">
    <source>
        <dbReference type="Google" id="ProtNLM"/>
    </source>
</evidence>
<proteinExistence type="predicted"/>
<dbReference type="AlphaFoldDB" id="A0A8J6P673"/>
<gene>
    <name evidence="1" type="ORF">H8702_03165</name>
</gene>
<dbReference type="NCBIfam" id="NF045650">
    <property type="entry name" value="CD1247_Nterm"/>
    <property type="match status" value="1"/>
</dbReference>